<sequence length="115" mass="12044">MSAELAVVQHELLRHAVALEGLAGHAREWLEPAAASAVEGRAFGLMCAFLGEWLASSQEAGVAAVRHAAGGVELAAEQLRAVGRLVESTDTDVAASLAQLHAQLDPPSGRRRERA</sequence>
<protein>
    <submittedName>
        <fullName evidence="1">Uncharacterized protein</fullName>
    </submittedName>
</protein>
<evidence type="ECO:0000313" key="1">
    <source>
        <dbReference type="EMBL" id="GAA4681352.1"/>
    </source>
</evidence>
<comment type="caution">
    <text evidence="1">The sequence shown here is derived from an EMBL/GenBank/DDBJ whole genome shotgun (WGS) entry which is preliminary data.</text>
</comment>
<name>A0ABP8W5D6_9ACTN</name>
<dbReference type="EMBL" id="BAABIM010000002">
    <property type="protein sequence ID" value="GAA4681352.1"/>
    <property type="molecule type" value="Genomic_DNA"/>
</dbReference>
<organism evidence="1 2">
    <name type="scientific">Nocardioides nanhaiensis</name>
    <dbReference type="NCBI Taxonomy" id="1476871"/>
    <lineage>
        <taxon>Bacteria</taxon>
        <taxon>Bacillati</taxon>
        <taxon>Actinomycetota</taxon>
        <taxon>Actinomycetes</taxon>
        <taxon>Propionibacteriales</taxon>
        <taxon>Nocardioidaceae</taxon>
        <taxon>Nocardioides</taxon>
    </lineage>
</organism>
<accession>A0ABP8W5D6</accession>
<dbReference type="RefSeq" id="WP_345264954.1">
    <property type="nucleotide sequence ID" value="NZ_BAABIM010000002.1"/>
</dbReference>
<reference evidence="2" key="1">
    <citation type="journal article" date="2019" name="Int. J. Syst. Evol. Microbiol.">
        <title>The Global Catalogue of Microorganisms (GCM) 10K type strain sequencing project: providing services to taxonomists for standard genome sequencing and annotation.</title>
        <authorList>
            <consortium name="The Broad Institute Genomics Platform"/>
            <consortium name="The Broad Institute Genome Sequencing Center for Infectious Disease"/>
            <person name="Wu L."/>
            <person name="Ma J."/>
        </authorList>
    </citation>
    <scope>NUCLEOTIDE SEQUENCE [LARGE SCALE GENOMIC DNA]</scope>
    <source>
        <strain evidence="2">JCM 18127</strain>
    </source>
</reference>
<dbReference type="Proteomes" id="UP001500621">
    <property type="component" value="Unassembled WGS sequence"/>
</dbReference>
<evidence type="ECO:0000313" key="2">
    <source>
        <dbReference type="Proteomes" id="UP001500621"/>
    </source>
</evidence>
<gene>
    <name evidence="1" type="ORF">GCM10023226_18170</name>
</gene>
<proteinExistence type="predicted"/>
<keyword evidence="2" id="KW-1185">Reference proteome</keyword>